<keyword evidence="1" id="KW-0472">Membrane</keyword>
<feature type="transmembrane region" description="Helical" evidence="1">
    <location>
        <begin position="105"/>
        <end position="129"/>
    </location>
</feature>
<feature type="transmembrane region" description="Helical" evidence="1">
    <location>
        <begin position="135"/>
        <end position="157"/>
    </location>
</feature>
<name>A0A167ZDG4_CORFA</name>
<dbReference type="AlphaFoldDB" id="A0A167ZDG4"/>
<sequence length="198" mass="21009">MTRLEPESDIDSDTVPASYVLSVAILHLKIRAQVRELYYAVQSRLLLLPLLGSCAIGAAAAGIVSHKKNLTFWALTISSLLMFVASALLTRILKSDSSLPQERGYLAILGLGAGMSIATTMLLATLLLGHGKSRHGVIALMRIPGASIGSAVGFILLHTRFTRGLHGAFTPEQLSAFDQSPLSVSSFTAPQLLLDQGA</sequence>
<protein>
    <submittedName>
        <fullName evidence="2">Major facilitator superfamily transporter</fullName>
    </submittedName>
</protein>
<dbReference type="RefSeq" id="XP_018705363.1">
    <property type="nucleotide sequence ID" value="XM_018847156.1"/>
</dbReference>
<evidence type="ECO:0000313" key="3">
    <source>
        <dbReference type="Proteomes" id="UP000076744"/>
    </source>
</evidence>
<keyword evidence="1" id="KW-0812">Transmembrane</keyword>
<gene>
    <name evidence="2" type="ORF">ISF_03550</name>
</gene>
<dbReference type="Proteomes" id="UP000076744">
    <property type="component" value="Unassembled WGS sequence"/>
</dbReference>
<accession>A0A167ZDG4</accession>
<feature type="transmembrane region" description="Helical" evidence="1">
    <location>
        <begin position="70"/>
        <end position="93"/>
    </location>
</feature>
<proteinExistence type="predicted"/>
<evidence type="ECO:0000313" key="2">
    <source>
        <dbReference type="EMBL" id="OAA67374.1"/>
    </source>
</evidence>
<keyword evidence="1" id="KW-1133">Transmembrane helix</keyword>
<dbReference type="GeneID" id="30019842"/>
<feature type="transmembrane region" description="Helical" evidence="1">
    <location>
        <begin position="45"/>
        <end position="64"/>
    </location>
</feature>
<reference evidence="2 3" key="1">
    <citation type="journal article" date="2016" name="Genome Biol. Evol.">
        <title>Divergent and convergent evolution of fungal pathogenicity.</title>
        <authorList>
            <person name="Shang Y."/>
            <person name="Xiao G."/>
            <person name="Zheng P."/>
            <person name="Cen K."/>
            <person name="Zhan S."/>
            <person name="Wang C."/>
        </authorList>
    </citation>
    <scope>NUCLEOTIDE SEQUENCE [LARGE SCALE GENOMIC DNA]</scope>
    <source>
        <strain evidence="2 3">ARSEF 2679</strain>
    </source>
</reference>
<evidence type="ECO:0000256" key="1">
    <source>
        <dbReference type="SAM" id="Phobius"/>
    </source>
</evidence>
<comment type="caution">
    <text evidence="2">The sequence shown here is derived from an EMBL/GenBank/DDBJ whole genome shotgun (WGS) entry which is preliminary data.</text>
</comment>
<dbReference type="OrthoDB" id="440553at2759"/>
<organism evidence="2 3">
    <name type="scientific">Cordyceps fumosorosea (strain ARSEF 2679)</name>
    <name type="common">Isaria fumosorosea</name>
    <dbReference type="NCBI Taxonomy" id="1081104"/>
    <lineage>
        <taxon>Eukaryota</taxon>
        <taxon>Fungi</taxon>
        <taxon>Dikarya</taxon>
        <taxon>Ascomycota</taxon>
        <taxon>Pezizomycotina</taxon>
        <taxon>Sordariomycetes</taxon>
        <taxon>Hypocreomycetidae</taxon>
        <taxon>Hypocreales</taxon>
        <taxon>Cordycipitaceae</taxon>
        <taxon>Cordyceps</taxon>
    </lineage>
</organism>
<dbReference type="InterPro" id="IPR036259">
    <property type="entry name" value="MFS_trans_sf"/>
</dbReference>
<dbReference type="EMBL" id="AZHB01000007">
    <property type="protein sequence ID" value="OAA67374.1"/>
    <property type="molecule type" value="Genomic_DNA"/>
</dbReference>
<keyword evidence="3" id="KW-1185">Reference proteome</keyword>
<dbReference type="SUPFAM" id="SSF103473">
    <property type="entry name" value="MFS general substrate transporter"/>
    <property type="match status" value="1"/>
</dbReference>